<dbReference type="STRING" id="92696.A0A4R0R086"/>
<feature type="domain" description="RING-type" evidence="6">
    <location>
        <begin position="160"/>
        <end position="251"/>
    </location>
</feature>
<feature type="compositionally biased region" description="Polar residues" evidence="5">
    <location>
        <begin position="122"/>
        <end position="135"/>
    </location>
</feature>
<evidence type="ECO:0000259" key="6">
    <source>
        <dbReference type="PROSITE" id="PS50089"/>
    </source>
</evidence>
<evidence type="ECO:0000256" key="2">
    <source>
        <dbReference type="ARBA" id="ARBA00022771"/>
    </source>
</evidence>
<evidence type="ECO:0000256" key="3">
    <source>
        <dbReference type="ARBA" id="ARBA00022833"/>
    </source>
</evidence>
<evidence type="ECO:0000313" key="8">
    <source>
        <dbReference type="Proteomes" id="UP000292702"/>
    </source>
</evidence>
<keyword evidence="3" id="KW-0862">Zinc</keyword>
<dbReference type="PROSITE" id="PS00518">
    <property type="entry name" value="ZF_RING_1"/>
    <property type="match status" value="1"/>
</dbReference>
<dbReference type="Gene3D" id="1.10.3390.10">
    <property type="entry name" value="YejL-like"/>
    <property type="match status" value="1"/>
</dbReference>
<comment type="caution">
    <text evidence="7">The sequence shown here is derived from an EMBL/GenBank/DDBJ whole genome shotgun (WGS) entry which is preliminary data.</text>
</comment>
<accession>A0A4R0R086</accession>
<evidence type="ECO:0000313" key="7">
    <source>
        <dbReference type="EMBL" id="TCD60081.1"/>
    </source>
</evidence>
<dbReference type="AlphaFoldDB" id="A0A4R0R086"/>
<gene>
    <name evidence="7" type="ORF">EIP91_010775</name>
</gene>
<keyword evidence="2 4" id="KW-0863">Zinc-finger</keyword>
<feature type="compositionally biased region" description="Basic and acidic residues" evidence="5">
    <location>
        <begin position="103"/>
        <end position="121"/>
    </location>
</feature>
<keyword evidence="8" id="KW-1185">Reference proteome</keyword>
<dbReference type="InterPro" id="IPR013083">
    <property type="entry name" value="Znf_RING/FYVE/PHD"/>
</dbReference>
<dbReference type="GO" id="GO:0140082">
    <property type="term" value="F:SUMO-ubiquitin ligase activity"/>
    <property type="evidence" value="ECO:0007669"/>
    <property type="project" value="TreeGrafter"/>
</dbReference>
<dbReference type="InterPro" id="IPR017907">
    <property type="entry name" value="Znf_RING_CS"/>
</dbReference>
<dbReference type="InterPro" id="IPR049627">
    <property type="entry name" value="SLX8"/>
</dbReference>
<dbReference type="Pfam" id="PF00097">
    <property type="entry name" value="zf-C3HC4"/>
    <property type="match status" value="1"/>
</dbReference>
<feature type="compositionally biased region" description="Basic residues" evidence="5">
    <location>
        <begin position="51"/>
        <end position="63"/>
    </location>
</feature>
<dbReference type="InterPro" id="IPR018957">
    <property type="entry name" value="Znf_C3HC4_RING-type"/>
</dbReference>
<sequence>MPLPASNARRTRSGSRVPQPHRPLRPQPSNNEDDIIVISSDSDDERPAKMIPKKRSAHPRPAPKSKEKAKANARSPVSGRPSRLDVHSEDEDEDDGGKRRSSRTVEEMEKQIQKLKVENKQLKQQQLSMGSQSKGESSRSKAAEDKRKALLTTLDEGLSCDICAGKMWQPATLACGHTFCQGCLQDWFSTALMKHLNTYPTYTLQTPRVRQIFHTIKSRHIAPYQRRILELDALAELEKSPQPEYSCPSCRVAVKNRPSEVFALKSTIRTVAAELEEPEPEGVQGRGKHAGPWDGFFLNFSA</sequence>
<dbReference type="Gene3D" id="3.30.40.10">
    <property type="entry name" value="Zinc/RING finger domain, C3HC4 (zinc finger)"/>
    <property type="match status" value="1"/>
</dbReference>
<dbReference type="Proteomes" id="UP000292702">
    <property type="component" value="Unassembled WGS sequence"/>
</dbReference>
<dbReference type="GO" id="GO:0006511">
    <property type="term" value="P:ubiquitin-dependent protein catabolic process"/>
    <property type="evidence" value="ECO:0007669"/>
    <property type="project" value="TreeGrafter"/>
</dbReference>
<dbReference type="SMART" id="SM00184">
    <property type="entry name" value="RING"/>
    <property type="match status" value="1"/>
</dbReference>
<dbReference type="GO" id="GO:0032183">
    <property type="term" value="F:SUMO binding"/>
    <property type="evidence" value="ECO:0007669"/>
    <property type="project" value="TreeGrafter"/>
</dbReference>
<protein>
    <recommendedName>
        <fullName evidence="6">RING-type domain-containing protein</fullName>
    </recommendedName>
</protein>
<dbReference type="SUPFAM" id="SSF160459">
    <property type="entry name" value="BLRF2-like"/>
    <property type="match status" value="1"/>
</dbReference>
<dbReference type="GO" id="GO:0061630">
    <property type="term" value="F:ubiquitin protein ligase activity"/>
    <property type="evidence" value="ECO:0007669"/>
    <property type="project" value="InterPro"/>
</dbReference>
<proteinExistence type="predicted"/>
<dbReference type="PANTHER" id="PTHR47094">
    <property type="entry name" value="ELFLESS, ISOFORM B"/>
    <property type="match status" value="1"/>
</dbReference>
<evidence type="ECO:0000256" key="1">
    <source>
        <dbReference type="ARBA" id="ARBA00022723"/>
    </source>
</evidence>
<keyword evidence="1" id="KW-0479">Metal-binding</keyword>
<dbReference type="PROSITE" id="PS50089">
    <property type="entry name" value="ZF_RING_2"/>
    <property type="match status" value="1"/>
</dbReference>
<evidence type="ECO:0000256" key="5">
    <source>
        <dbReference type="SAM" id="MobiDB-lite"/>
    </source>
</evidence>
<dbReference type="SUPFAM" id="SSF57850">
    <property type="entry name" value="RING/U-box"/>
    <property type="match status" value="1"/>
</dbReference>
<evidence type="ECO:0000256" key="4">
    <source>
        <dbReference type="PROSITE-ProRule" id="PRU00175"/>
    </source>
</evidence>
<organism evidence="7 8">
    <name type="scientific">Steccherinum ochraceum</name>
    <dbReference type="NCBI Taxonomy" id="92696"/>
    <lineage>
        <taxon>Eukaryota</taxon>
        <taxon>Fungi</taxon>
        <taxon>Dikarya</taxon>
        <taxon>Basidiomycota</taxon>
        <taxon>Agaricomycotina</taxon>
        <taxon>Agaricomycetes</taxon>
        <taxon>Polyporales</taxon>
        <taxon>Steccherinaceae</taxon>
        <taxon>Steccherinum</taxon>
    </lineage>
</organism>
<dbReference type="GO" id="GO:0033768">
    <property type="term" value="C:SUMO-targeted ubiquitin ligase complex"/>
    <property type="evidence" value="ECO:0007669"/>
    <property type="project" value="TreeGrafter"/>
</dbReference>
<name>A0A4R0R086_9APHY</name>
<dbReference type="EMBL" id="RWJN01000663">
    <property type="protein sequence ID" value="TCD60081.1"/>
    <property type="molecule type" value="Genomic_DNA"/>
</dbReference>
<dbReference type="GO" id="GO:0008270">
    <property type="term" value="F:zinc ion binding"/>
    <property type="evidence" value="ECO:0007669"/>
    <property type="project" value="UniProtKB-KW"/>
</dbReference>
<dbReference type="InterPro" id="IPR001841">
    <property type="entry name" value="Znf_RING"/>
</dbReference>
<feature type="region of interest" description="Disordered" evidence="5">
    <location>
        <begin position="1"/>
        <end position="144"/>
    </location>
</feature>
<dbReference type="PANTHER" id="PTHR47094:SF1">
    <property type="entry name" value="RING-TYPE E3 UBIQUITIN TRANSFERASE"/>
    <property type="match status" value="1"/>
</dbReference>
<reference evidence="7 8" key="1">
    <citation type="submission" date="2018-11" db="EMBL/GenBank/DDBJ databases">
        <title>Genome assembly of Steccherinum ochraceum LE-BIN_3174, the white-rot fungus of the Steccherinaceae family (The Residual Polyporoid clade, Polyporales, Basidiomycota).</title>
        <authorList>
            <person name="Fedorova T.V."/>
            <person name="Glazunova O.A."/>
            <person name="Landesman E.O."/>
            <person name="Moiseenko K.V."/>
            <person name="Psurtseva N.V."/>
            <person name="Savinova O.S."/>
            <person name="Shakhova N.V."/>
            <person name="Tyazhelova T.V."/>
            <person name="Vasina D.V."/>
        </authorList>
    </citation>
    <scope>NUCLEOTIDE SEQUENCE [LARGE SCALE GENOMIC DNA]</scope>
    <source>
        <strain evidence="7 8">LE-BIN_3174</strain>
    </source>
</reference>
<dbReference type="OrthoDB" id="3219336at2759"/>